<dbReference type="AlphaFoldDB" id="A0A9W8MA99"/>
<accession>A0A9W8MA99</accession>
<gene>
    <name evidence="1" type="ORF">H1R20_g12468</name>
</gene>
<evidence type="ECO:0000313" key="1">
    <source>
        <dbReference type="EMBL" id="KAJ2924635.1"/>
    </source>
</evidence>
<feature type="non-terminal residue" evidence="1">
    <location>
        <position position="248"/>
    </location>
</feature>
<organism evidence="1 2">
    <name type="scientific">Candolleomyces eurysporus</name>
    <dbReference type="NCBI Taxonomy" id="2828524"/>
    <lineage>
        <taxon>Eukaryota</taxon>
        <taxon>Fungi</taxon>
        <taxon>Dikarya</taxon>
        <taxon>Basidiomycota</taxon>
        <taxon>Agaricomycotina</taxon>
        <taxon>Agaricomycetes</taxon>
        <taxon>Agaricomycetidae</taxon>
        <taxon>Agaricales</taxon>
        <taxon>Agaricineae</taxon>
        <taxon>Psathyrellaceae</taxon>
        <taxon>Candolleomyces</taxon>
    </lineage>
</organism>
<keyword evidence="2" id="KW-1185">Reference proteome</keyword>
<dbReference type="EMBL" id="JANBPK010001211">
    <property type="protein sequence ID" value="KAJ2924635.1"/>
    <property type="molecule type" value="Genomic_DNA"/>
</dbReference>
<dbReference type="Proteomes" id="UP001140091">
    <property type="component" value="Unassembled WGS sequence"/>
</dbReference>
<name>A0A9W8MA99_9AGAR</name>
<evidence type="ECO:0000313" key="2">
    <source>
        <dbReference type="Proteomes" id="UP001140091"/>
    </source>
</evidence>
<protein>
    <submittedName>
        <fullName evidence="1">Uncharacterized protein</fullName>
    </submittedName>
</protein>
<sequence>MKDLPANEGSQYILDRLAAVVPNIILLTIYSIVDEQVYDILSWIGKFPKLGTLSLPLNFPTELEAHKIDLHLPELWRFECASELLPVLFEEECRVDFPKLNSVAITHYGFDIALLAESIPRAREMIRKKSGTDCLLFLALRLTADHLQSKVTPAMRDGVRPTHKTLDFSKGFEGVSPLELSLPGTREDIRLGILDNDIMGILTLFPDVFSLILSSTEWYLKRPAQYLEPEHVKKFRKRCPPLNSLVVY</sequence>
<comment type="caution">
    <text evidence="1">The sequence shown here is derived from an EMBL/GenBank/DDBJ whole genome shotgun (WGS) entry which is preliminary data.</text>
</comment>
<dbReference type="OrthoDB" id="2864365at2759"/>
<reference evidence="1" key="1">
    <citation type="submission" date="2022-06" db="EMBL/GenBank/DDBJ databases">
        <title>Genome Sequence of Candolleomyces eurysporus.</title>
        <authorList>
            <person name="Buettner E."/>
        </authorList>
    </citation>
    <scope>NUCLEOTIDE SEQUENCE</scope>
    <source>
        <strain evidence="1">VTCC 930004</strain>
    </source>
</reference>
<proteinExistence type="predicted"/>